<evidence type="ECO:0000256" key="1">
    <source>
        <dbReference type="ARBA" id="ARBA00001946"/>
    </source>
</evidence>
<accession>A0A9E4ZX47</accession>
<keyword evidence="20" id="KW-1185">Reference proteome</keyword>
<comment type="catalytic activity">
    <reaction evidence="11">
        <text>(2R)-2,3-dihydroxy-3-methylbutanoate = 3-methyl-2-oxobutanoate + H2O</text>
        <dbReference type="Rhea" id="RHEA:24809"/>
        <dbReference type="ChEBI" id="CHEBI:11851"/>
        <dbReference type="ChEBI" id="CHEBI:15377"/>
        <dbReference type="ChEBI" id="CHEBI:49072"/>
        <dbReference type="EC" id="4.2.1.9"/>
    </reaction>
    <physiologicalReaction direction="left-to-right" evidence="11">
        <dbReference type="Rhea" id="RHEA:24810"/>
    </physiologicalReaction>
</comment>
<comment type="function">
    <text evidence="15">Functions in the biosynthesis of branched-chain amino acids. Catalyzes the dehydration of (2R,3R)-2,3-dihydroxy-3-methylpentanoate (2,3-dihydroxy-3-methylvalerate) into 2-oxo-3-methylpentanoate (2-oxo-3-methylvalerate) and of (2R)-2,3-dihydroxy-3-methylbutanoate (2,3-dihydroxyisovalerate) into 2-oxo-3-methylbutanoate (2-oxoisovalerate), the penultimate precursor to L-isoleucine and L-valine, respectively.</text>
</comment>
<dbReference type="Proteomes" id="UP001068021">
    <property type="component" value="Unassembled WGS sequence"/>
</dbReference>
<evidence type="ECO:0000313" key="20">
    <source>
        <dbReference type="Proteomes" id="UP001068021"/>
    </source>
</evidence>
<dbReference type="InterPro" id="IPR042096">
    <property type="entry name" value="Dihydro-acid_dehy_C"/>
</dbReference>
<reference evidence="18" key="1">
    <citation type="submission" date="2022-12" db="EMBL/GenBank/DDBJ databases">
        <title>Reclassification of two methanogenic archaea species isolated from the Kolyma lowland permafrost.</title>
        <authorList>
            <person name="Trubitsyn V.E."/>
            <person name="Rivkina E.M."/>
            <person name="Shcherbakova V.A."/>
        </authorList>
    </citation>
    <scope>NUCLEOTIDE SEQUENCE</scope>
    <source>
        <strain evidence="18">M2</strain>
        <strain evidence="19">MK4</strain>
    </source>
</reference>
<dbReference type="InterPro" id="IPR020558">
    <property type="entry name" value="DiOHA_6PGluconate_deHydtase_CS"/>
</dbReference>
<keyword evidence="3 15" id="KW-0028">Amino-acid biosynthesis</keyword>
<comment type="caution">
    <text evidence="15">Lacks conserved residue(s) required for the propagation of feature annotation.</text>
</comment>
<evidence type="ECO:0000313" key="18">
    <source>
        <dbReference type="EMBL" id="MCZ3365706.1"/>
    </source>
</evidence>
<evidence type="ECO:0000256" key="14">
    <source>
        <dbReference type="ARBA" id="ARBA00029490"/>
    </source>
</evidence>
<feature type="active site" description="Proton acceptor" evidence="15">
    <location>
        <position position="468"/>
    </location>
</feature>
<dbReference type="EMBL" id="JAPVES010000024">
    <property type="protein sequence ID" value="MCZ3371170.1"/>
    <property type="molecule type" value="Genomic_DNA"/>
</dbReference>
<proteinExistence type="inferred from homology"/>
<dbReference type="PANTHER" id="PTHR43661:SF3">
    <property type="entry name" value="D-XYLONATE DEHYDRATASE YAGF-RELATED"/>
    <property type="match status" value="1"/>
</dbReference>
<dbReference type="PROSITE" id="PS00887">
    <property type="entry name" value="ILVD_EDD_2"/>
    <property type="match status" value="1"/>
</dbReference>
<dbReference type="Pfam" id="PF00920">
    <property type="entry name" value="ILVD_EDD_N"/>
    <property type="match status" value="1"/>
</dbReference>
<keyword evidence="5 15" id="KW-0479">Metal-binding</keyword>
<keyword evidence="4 15" id="KW-0001">2Fe-2S</keyword>
<dbReference type="GO" id="GO:0009097">
    <property type="term" value="P:isoleucine biosynthetic process"/>
    <property type="evidence" value="ECO:0007669"/>
    <property type="project" value="UniProtKB-UniRule"/>
</dbReference>
<gene>
    <name evidence="15 18" type="primary">ilvD</name>
    <name evidence="19" type="ORF">O3H35_00815</name>
    <name evidence="18" type="ORF">O3H54_07400</name>
</gene>
<dbReference type="GO" id="GO:0005829">
    <property type="term" value="C:cytosol"/>
    <property type="evidence" value="ECO:0007669"/>
    <property type="project" value="TreeGrafter"/>
</dbReference>
<dbReference type="InterPro" id="IPR056740">
    <property type="entry name" value="ILV_EDD_C"/>
</dbReference>
<evidence type="ECO:0000256" key="10">
    <source>
        <dbReference type="ARBA" id="ARBA00023304"/>
    </source>
</evidence>
<dbReference type="Proteomes" id="UP001074446">
    <property type="component" value="Unassembled WGS sequence"/>
</dbReference>
<feature type="modified residue" description="N6-carboxylysine" evidence="15">
    <location>
        <position position="121"/>
    </location>
</feature>
<evidence type="ECO:0000256" key="11">
    <source>
        <dbReference type="ARBA" id="ARBA00029304"/>
    </source>
</evidence>
<protein>
    <recommendedName>
        <fullName evidence="14 15">Dihydroxy-acid dehydratase</fullName>
        <shortName evidence="15">DAD</shortName>
        <ecNumber evidence="14 15">4.2.1.9</ecNumber>
    </recommendedName>
</protein>
<organism evidence="18 20">
    <name type="scientific">Methanobacterium veterum</name>
    <dbReference type="NCBI Taxonomy" id="408577"/>
    <lineage>
        <taxon>Archaea</taxon>
        <taxon>Methanobacteriati</taxon>
        <taxon>Methanobacteriota</taxon>
        <taxon>Methanomada group</taxon>
        <taxon>Methanobacteria</taxon>
        <taxon>Methanobacteriales</taxon>
        <taxon>Methanobacteriaceae</taxon>
        <taxon>Methanobacterium</taxon>
    </lineage>
</organism>
<keyword evidence="8 15" id="KW-0411">Iron-sulfur</keyword>
<dbReference type="InterPro" id="IPR000581">
    <property type="entry name" value="ILV_EDD_N"/>
</dbReference>
<dbReference type="GO" id="GO:0004160">
    <property type="term" value="F:dihydroxy-acid dehydratase activity"/>
    <property type="evidence" value="ECO:0007669"/>
    <property type="project" value="UniProtKB-UniRule"/>
</dbReference>
<keyword evidence="6 15" id="KW-0460">Magnesium</keyword>
<name>A0A9E4ZX47_9EURY</name>
<feature type="binding site" evidence="15">
    <location>
        <position position="120"/>
    </location>
    <ligand>
        <name>Mg(2+)</name>
        <dbReference type="ChEBI" id="CHEBI:18420"/>
    </ligand>
</feature>
<dbReference type="EMBL" id="JAPVER010000020">
    <property type="protein sequence ID" value="MCZ3365706.1"/>
    <property type="molecule type" value="Genomic_DNA"/>
</dbReference>
<comment type="pathway">
    <text evidence="13 15">Amino-acid biosynthesis; L-isoleucine biosynthesis; L-isoleucine from 2-oxobutanoate: step 3/4.</text>
</comment>
<sequence length="551" mass="58405">MRSDAIKKGLQKAPHRSLLRACGVTDEEMNKPFIGVANSFTSIVPGHIHLNEVADAVKQGISEAGGVPFEFNTMAICDGISMGHEGMKYSLASREIIADTVESMAQAHQMDALVLIPTCDKVVPGMLMAAARLDIPSIVVTGGPMKPGEFKGKPVDFISVSEGVGAVSSGKMTEEELDELERCACPGAGSCAGLFTANTMACVTEVLGMSLPYCATAHAVDAKKRQIARQSGAKIIELLDKNITPSKIMTQEAFENAIAADLALGGSSNTTLHIPAIASELEDKGVNITINSFDEFSKKIPHITKLRPSGVHSLLDLDNAGGIPAVLKVIEDKINQDTLTCTGKTLGENIKDAKVADEEVIRPLSNPYSKEGGLAILKGNLAPRGSVVKVAGVNEDMKVHTGPAKVFDGEDACVTAIFNHEIKEGDVVVIRYEGPKGGPGMREMLNPTSAISGMGLKTVALITDGRFSGGTRGPCIGHISPEAMEKGPIAALKDGDIIKIDMNNGILEAEVEDKELKKRLENVVMPDKKVKGWLSRYRKMASSADKGAVLR</sequence>
<dbReference type="InterPro" id="IPR004404">
    <property type="entry name" value="DihydroxyA_deHydtase"/>
</dbReference>
<dbReference type="GO" id="GO:0051537">
    <property type="term" value="F:2 iron, 2 sulfur cluster binding"/>
    <property type="evidence" value="ECO:0007669"/>
    <property type="project" value="UniProtKB-UniRule"/>
</dbReference>
<evidence type="ECO:0000256" key="13">
    <source>
        <dbReference type="ARBA" id="ARBA00029437"/>
    </source>
</evidence>
<evidence type="ECO:0000313" key="19">
    <source>
        <dbReference type="EMBL" id="MCZ3371170.1"/>
    </source>
</evidence>
<evidence type="ECO:0000256" key="5">
    <source>
        <dbReference type="ARBA" id="ARBA00022723"/>
    </source>
</evidence>
<evidence type="ECO:0000256" key="12">
    <source>
        <dbReference type="ARBA" id="ARBA00029436"/>
    </source>
</evidence>
<evidence type="ECO:0000256" key="6">
    <source>
        <dbReference type="ARBA" id="ARBA00022842"/>
    </source>
</evidence>
<comment type="cofactor">
    <cofactor evidence="15">
        <name>[2Fe-2S] cluster</name>
        <dbReference type="ChEBI" id="CHEBI:190135"/>
    </cofactor>
    <text evidence="15">Binds 1 [2Fe-2S] cluster per subunit. This cluster acts as a Lewis acid cofactor.</text>
</comment>
<comment type="cofactor">
    <cofactor evidence="1 15">
        <name>Mg(2+)</name>
        <dbReference type="ChEBI" id="CHEBI:18420"/>
    </cofactor>
</comment>
<dbReference type="SUPFAM" id="SSF52016">
    <property type="entry name" value="LeuD/IlvD-like"/>
    <property type="match status" value="1"/>
</dbReference>
<evidence type="ECO:0000256" key="7">
    <source>
        <dbReference type="ARBA" id="ARBA00023004"/>
    </source>
</evidence>
<evidence type="ECO:0000256" key="3">
    <source>
        <dbReference type="ARBA" id="ARBA00022605"/>
    </source>
</evidence>
<dbReference type="HAMAP" id="MF_00012">
    <property type="entry name" value="IlvD"/>
    <property type="match status" value="1"/>
</dbReference>
<dbReference type="InterPro" id="IPR037237">
    <property type="entry name" value="IlvD/EDD_N"/>
</dbReference>
<feature type="domain" description="Dihydroxy-acid/6-phosphogluconate dehydratase N-terminal" evidence="16">
    <location>
        <begin position="31"/>
        <end position="349"/>
    </location>
</feature>
<comment type="similarity">
    <text evidence="2 15">Belongs to the IlvD/Edd family.</text>
</comment>
<dbReference type="FunFam" id="3.50.30.80:FF:000001">
    <property type="entry name" value="Dihydroxy-acid dehydratase"/>
    <property type="match status" value="1"/>
</dbReference>
<dbReference type="GO" id="GO:0000287">
    <property type="term" value="F:magnesium ion binding"/>
    <property type="evidence" value="ECO:0007669"/>
    <property type="project" value="UniProtKB-UniRule"/>
</dbReference>
<dbReference type="EC" id="4.2.1.9" evidence="14 15"/>
<dbReference type="Gene3D" id="3.50.30.80">
    <property type="entry name" value="IlvD/EDD C-terminal domain-like"/>
    <property type="match status" value="1"/>
</dbReference>
<evidence type="ECO:0000256" key="9">
    <source>
        <dbReference type="ARBA" id="ARBA00023239"/>
    </source>
</evidence>
<keyword evidence="9 15" id="KW-0456">Lyase</keyword>
<feature type="binding site" evidence="15">
    <location>
        <position position="78"/>
    </location>
    <ligand>
        <name>Mg(2+)</name>
        <dbReference type="ChEBI" id="CHEBI:18420"/>
    </ligand>
</feature>
<comment type="caution">
    <text evidence="18">The sequence shown here is derived from an EMBL/GenBank/DDBJ whole genome shotgun (WGS) entry which is preliminary data.</text>
</comment>
<dbReference type="RefSeq" id="WP_048082021.1">
    <property type="nucleotide sequence ID" value="NZ_JAPVER010000020.1"/>
</dbReference>
<dbReference type="NCBIfam" id="NF002068">
    <property type="entry name" value="PRK00911.1"/>
    <property type="match status" value="1"/>
</dbReference>
<evidence type="ECO:0000256" key="2">
    <source>
        <dbReference type="ARBA" id="ARBA00006486"/>
    </source>
</evidence>
<evidence type="ECO:0000259" key="17">
    <source>
        <dbReference type="Pfam" id="PF24877"/>
    </source>
</evidence>
<evidence type="ECO:0000259" key="16">
    <source>
        <dbReference type="Pfam" id="PF00920"/>
    </source>
</evidence>
<comment type="subunit">
    <text evidence="15">Homodimer.</text>
</comment>
<evidence type="ECO:0000256" key="15">
    <source>
        <dbReference type="HAMAP-Rule" id="MF_00012"/>
    </source>
</evidence>
<evidence type="ECO:0000256" key="4">
    <source>
        <dbReference type="ARBA" id="ARBA00022714"/>
    </source>
</evidence>
<keyword evidence="7 15" id="KW-0408">Iron</keyword>
<dbReference type="SUPFAM" id="SSF143975">
    <property type="entry name" value="IlvD/EDD N-terminal domain-like"/>
    <property type="match status" value="1"/>
</dbReference>
<keyword evidence="10 15" id="KW-0100">Branched-chain amino acid biosynthesis</keyword>
<comment type="catalytic activity">
    <reaction evidence="15">
        <text>(2R,3R)-2,3-dihydroxy-3-methylpentanoate = (S)-3-methyl-2-oxopentanoate + H2O</text>
        <dbReference type="Rhea" id="RHEA:27694"/>
        <dbReference type="ChEBI" id="CHEBI:15377"/>
        <dbReference type="ChEBI" id="CHEBI:35146"/>
        <dbReference type="ChEBI" id="CHEBI:49258"/>
        <dbReference type="EC" id="4.2.1.9"/>
    </reaction>
</comment>
<feature type="binding site" description="via carbamate group" evidence="15">
    <location>
        <position position="121"/>
    </location>
    <ligand>
        <name>Mg(2+)</name>
        <dbReference type="ChEBI" id="CHEBI:18420"/>
    </ligand>
</feature>
<dbReference type="Pfam" id="PF24877">
    <property type="entry name" value="ILV_EDD_C"/>
    <property type="match status" value="1"/>
</dbReference>
<comment type="pathway">
    <text evidence="12 15">Amino-acid biosynthesis; L-valine biosynthesis; L-valine from pyruvate: step 3/4.</text>
</comment>
<feature type="binding site" evidence="15">
    <location>
        <position position="443"/>
    </location>
    <ligand>
        <name>Mg(2+)</name>
        <dbReference type="ChEBI" id="CHEBI:18420"/>
    </ligand>
</feature>
<dbReference type="AlphaFoldDB" id="A0A9E4ZX47"/>
<feature type="domain" description="Dihydroxy-acid/6-phosphogluconate dehydratase C-terminal" evidence="17">
    <location>
        <begin position="359"/>
        <end position="548"/>
    </location>
</feature>
<dbReference type="PROSITE" id="PS00886">
    <property type="entry name" value="ILVD_EDD_1"/>
    <property type="match status" value="1"/>
</dbReference>
<evidence type="ECO:0000256" key="8">
    <source>
        <dbReference type="ARBA" id="ARBA00023014"/>
    </source>
</evidence>
<dbReference type="GO" id="GO:0009099">
    <property type="term" value="P:L-valine biosynthetic process"/>
    <property type="evidence" value="ECO:0007669"/>
    <property type="project" value="UniProtKB-UniRule"/>
</dbReference>
<dbReference type="NCBIfam" id="TIGR00110">
    <property type="entry name" value="ilvD"/>
    <property type="match status" value="1"/>
</dbReference>
<dbReference type="PANTHER" id="PTHR43661">
    <property type="entry name" value="D-XYLONATE DEHYDRATASE"/>
    <property type="match status" value="1"/>
</dbReference>